<keyword evidence="5 7" id="KW-1133">Transmembrane helix</keyword>
<keyword evidence="10" id="KW-1185">Reference proteome</keyword>
<dbReference type="PANTHER" id="PTHR43386:SF1">
    <property type="entry name" value="D,D-DIPEPTIDE TRANSPORT SYSTEM PERMEASE PROTEIN DDPC-RELATED"/>
    <property type="match status" value="1"/>
</dbReference>
<feature type="transmembrane region" description="Helical" evidence="7">
    <location>
        <begin position="31"/>
        <end position="50"/>
    </location>
</feature>
<dbReference type="PROSITE" id="PS50928">
    <property type="entry name" value="ABC_TM1"/>
    <property type="match status" value="1"/>
</dbReference>
<comment type="subcellular location">
    <subcellularLocation>
        <location evidence="1 7">Cell membrane</location>
        <topology evidence="1 7">Multi-pass membrane protein</topology>
    </subcellularLocation>
</comment>
<reference evidence="9 10" key="1">
    <citation type="submission" date="2024-11" db="EMBL/GenBank/DDBJ databases">
        <title>Using genomics to understand microbial adaptation to soil warming.</title>
        <authorList>
            <person name="Deangelis K.M. PhD."/>
        </authorList>
    </citation>
    <scope>NUCLEOTIDE SEQUENCE [LARGE SCALE GENOMIC DNA]</scope>
    <source>
        <strain evidence="9 10">GAS97</strain>
    </source>
</reference>
<evidence type="ECO:0000313" key="10">
    <source>
        <dbReference type="Proteomes" id="UP001620514"/>
    </source>
</evidence>
<keyword evidence="4 7" id="KW-0812">Transmembrane</keyword>
<evidence type="ECO:0000256" key="4">
    <source>
        <dbReference type="ARBA" id="ARBA00022692"/>
    </source>
</evidence>
<dbReference type="InterPro" id="IPR035906">
    <property type="entry name" value="MetI-like_sf"/>
</dbReference>
<keyword evidence="2 7" id="KW-0813">Transport</keyword>
<comment type="caution">
    <text evidence="9">The sequence shown here is derived from an EMBL/GenBank/DDBJ whole genome shotgun (WGS) entry which is preliminary data.</text>
</comment>
<protein>
    <submittedName>
        <fullName evidence="9">Peptide/nickel transport system permease protein</fullName>
    </submittedName>
</protein>
<dbReference type="EMBL" id="JBIYDN010000023">
    <property type="protein sequence ID" value="MFK4446021.1"/>
    <property type="molecule type" value="Genomic_DNA"/>
</dbReference>
<dbReference type="InterPro" id="IPR000515">
    <property type="entry name" value="MetI-like"/>
</dbReference>
<evidence type="ECO:0000259" key="8">
    <source>
        <dbReference type="PROSITE" id="PS50928"/>
    </source>
</evidence>
<keyword evidence="6 7" id="KW-0472">Membrane</keyword>
<accession>A0ABW8MUC0</accession>
<keyword evidence="3" id="KW-1003">Cell membrane</keyword>
<feature type="transmembrane region" description="Helical" evidence="7">
    <location>
        <begin position="254"/>
        <end position="275"/>
    </location>
</feature>
<evidence type="ECO:0000256" key="2">
    <source>
        <dbReference type="ARBA" id="ARBA00022448"/>
    </source>
</evidence>
<feature type="transmembrane region" description="Helical" evidence="7">
    <location>
        <begin position="90"/>
        <end position="117"/>
    </location>
</feature>
<evidence type="ECO:0000256" key="6">
    <source>
        <dbReference type="ARBA" id="ARBA00023136"/>
    </source>
</evidence>
<dbReference type="InterPro" id="IPR050366">
    <property type="entry name" value="BP-dependent_transpt_permease"/>
</dbReference>
<evidence type="ECO:0000256" key="1">
    <source>
        <dbReference type="ARBA" id="ARBA00004651"/>
    </source>
</evidence>
<feature type="transmembrane region" description="Helical" evidence="7">
    <location>
        <begin position="208"/>
        <end position="233"/>
    </location>
</feature>
<comment type="similarity">
    <text evidence="7">Belongs to the binding-protein-dependent transport system permease family.</text>
</comment>
<feature type="transmembrane region" description="Helical" evidence="7">
    <location>
        <begin position="137"/>
        <end position="161"/>
    </location>
</feature>
<evidence type="ECO:0000256" key="7">
    <source>
        <dbReference type="RuleBase" id="RU363032"/>
    </source>
</evidence>
<dbReference type="Proteomes" id="UP001620514">
    <property type="component" value="Unassembled WGS sequence"/>
</dbReference>
<evidence type="ECO:0000256" key="3">
    <source>
        <dbReference type="ARBA" id="ARBA00022475"/>
    </source>
</evidence>
<dbReference type="RefSeq" id="WP_404610967.1">
    <property type="nucleotide sequence ID" value="NZ_JBIYDN010000023.1"/>
</dbReference>
<dbReference type="CDD" id="cd06261">
    <property type="entry name" value="TM_PBP2"/>
    <property type="match status" value="1"/>
</dbReference>
<dbReference type="SUPFAM" id="SSF161098">
    <property type="entry name" value="MetI-like"/>
    <property type="match status" value="1"/>
</dbReference>
<organism evidence="9 10">
    <name type="scientific">Caballeronia udeis</name>
    <dbReference type="NCBI Taxonomy" id="1232866"/>
    <lineage>
        <taxon>Bacteria</taxon>
        <taxon>Pseudomonadati</taxon>
        <taxon>Pseudomonadota</taxon>
        <taxon>Betaproteobacteria</taxon>
        <taxon>Burkholderiales</taxon>
        <taxon>Burkholderiaceae</taxon>
        <taxon>Caballeronia</taxon>
    </lineage>
</organism>
<name>A0ABW8MUC0_9BURK</name>
<gene>
    <name evidence="9" type="ORF">ABH943_006053</name>
</gene>
<dbReference type="PANTHER" id="PTHR43386">
    <property type="entry name" value="OLIGOPEPTIDE TRANSPORT SYSTEM PERMEASE PROTEIN APPC"/>
    <property type="match status" value="1"/>
</dbReference>
<sequence length="290" mass="30574">MSAPTQTRQSPARVGARSRALMGSLSSSTKLALACLLVIVLCAVLGPLLWPLEPLALTSDVFRAPSLAHPLGTDDLGRDMFARVLSGARVTLLVGTVSALISAVIGTVIGAIAAYAGGVVDDVLMRFTELFQVIPRFLLAIVIVAIFGGGEVVIVPVIGLLSWIGTARIVRSRIMVLKNEEFVLAAIMGGASAWRVVTRHILPNVASYLIVSVCLQMGAAILIESSLSFVGLGDPLKPSWGLLLQQAQIYLQTAWWLTVFPGLALSSTILCLNVLGDGLSAGNDLSRARH</sequence>
<dbReference type="Gene3D" id="1.10.3720.10">
    <property type="entry name" value="MetI-like"/>
    <property type="match status" value="1"/>
</dbReference>
<evidence type="ECO:0000256" key="5">
    <source>
        <dbReference type="ARBA" id="ARBA00022989"/>
    </source>
</evidence>
<feature type="domain" description="ABC transmembrane type-1" evidence="8">
    <location>
        <begin position="88"/>
        <end position="276"/>
    </location>
</feature>
<proteinExistence type="inferred from homology"/>
<dbReference type="Pfam" id="PF00528">
    <property type="entry name" value="BPD_transp_1"/>
    <property type="match status" value="1"/>
</dbReference>
<evidence type="ECO:0000313" key="9">
    <source>
        <dbReference type="EMBL" id="MFK4446021.1"/>
    </source>
</evidence>